<evidence type="ECO:0000313" key="16">
    <source>
        <dbReference type="Proteomes" id="UP001159364"/>
    </source>
</evidence>
<dbReference type="FunFam" id="3.30.50.10:FF:000018">
    <property type="entry name" value="GATA transcription factor"/>
    <property type="match status" value="1"/>
</dbReference>
<evidence type="ECO:0000256" key="8">
    <source>
        <dbReference type="ARBA" id="ARBA00023159"/>
    </source>
</evidence>
<keyword evidence="3" id="KW-0479">Metal-binding</keyword>
<evidence type="ECO:0000256" key="11">
    <source>
        <dbReference type="PIRNR" id="PIRNR016992"/>
    </source>
</evidence>
<evidence type="ECO:0000256" key="3">
    <source>
        <dbReference type="ARBA" id="ARBA00022723"/>
    </source>
</evidence>
<comment type="function">
    <text evidence="11">Transcriptional activator that specifically binds 5'-GATA-3' or 5'-GAT-3' motifs within gene promoters.</text>
</comment>
<evidence type="ECO:0000259" key="14">
    <source>
        <dbReference type="PROSITE" id="PS50114"/>
    </source>
</evidence>
<evidence type="ECO:0000256" key="6">
    <source>
        <dbReference type="ARBA" id="ARBA00023015"/>
    </source>
</evidence>
<keyword evidence="8 11" id="KW-0010">Activator</keyword>
<name>A0AAV8SV48_9ROSI</name>
<dbReference type="GO" id="GO:0008270">
    <property type="term" value="F:zinc ion binding"/>
    <property type="evidence" value="ECO:0007669"/>
    <property type="project" value="UniProtKB-KW"/>
</dbReference>
<feature type="domain" description="GATA-type" evidence="14">
    <location>
        <begin position="216"/>
        <end position="252"/>
    </location>
</feature>
<dbReference type="GO" id="GO:0045893">
    <property type="term" value="P:positive regulation of DNA-templated transcription"/>
    <property type="evidence" value="ECO:0007669"/>
    <property type="project" value="InterPro"/>
</dbReference>
<keyword evidence="6 11" id="KW-0805">Transcription regulation</keyword>
<dbReference type="PROSITE" id="PS00344">
    <property type="entry name" value="GATA_ZN_FINGER_1"/>
    <property type="match status" value="1"/>
</dbReference>
<evidence type="ECO:0000256" key="5">
    <source>
        <dbReference type="ARBA" id="ARBA00022833"/>
    </source>
</evidence>
<comment type="similarity">
    <text evidence="2 11">Belongs to the type IV zinc-finger family. Class A subfamily.</text>
</comment>
<proteinExistence type="inferred from homology"/>
<protein>
    <recommendedName>
        <fullName evidence="11">GATA transcription factor</fullName>
    </recommendedName>
</protein>
<reference evidence="15 16" key="1">
    <citation type="submission" date="2021-09" db="EMBL/GenBank/DDBJ databases">
        <title>Genomic insights and catalytic innovation underlie evolution of tropane alkaloids biosynthesis.</title>
        <authorList>
            <person name="Wang Y.-J."/>
            <person name="Tian T."/>
            <person name="Huang J.-P."/>
            <person name="Huang S.-X."/>
        </authorList>
    </citation>
    <scope>NUCLEOTIDE SEQUENCE [LARGE SCALE GENOMIC DNA]</scope>
    <source>
        <strain evidence="15">KIB-2018</strain>
        <tissue evidence="15">Leaf</tissue>
    </source>
</reference>
<dbReference type="CDD" id="cd00202">
    <property type="entry name" value="ZnF_GATA"/>
    <property type="match status" value="1"/>
</dbReference>
<comment type="caution">
    <text evidence="15">The sequence shown here is derived from an EMBL/GenBank/DDBJ whole genome shotgun (WGS) entry which is preliminary data.</text>
</comment>
<dbReference type="SMART" id="SM00401">
    <property type="entry name" value="ZnF_GATA"/>
    <property type="match status" value="1"/>
</dbReference>
<evidence type="ECO:0000256" key="4">
    <source>
        <dbReference type="ARBA" id="ARBA00022771"/>
    </source>
</evidence>
<feature type="region of interest" description="Disordered" evidence="13">
    <location>
        <begin position="135"/>
        <end position="215"/>
    </location>
</feature>
<keyword evidence="9 11" id="KW-0804">Transcription</keyword>
<dbReference type="SUPFAM" id="SSF57716">
    <property type="entry name" value="Glucocorticoid receptor-like (DNA-binding domain)"/>
    <property type="match status" value="1"/>
</dbReference>
<evidence type="ECO:0000256" key="7">
    <source>
        <dbReference type="ARBA" id="ARBA00023125"/>
    </source>
</evidence>
<dbReference type="PANTHER" id="PTHR45658">
    <property type="entry name" value="GATA TRANSCRIPTION FACTOR"/>
    <property type="match status" value="1"/>
</dbReference>
<dbReference type="AlphaFoldDB" id="A0AAV8SV48"/>
<dbReference type="PROSITE" id="PS50114">
    <property type="entry name" value="GATA_ZN_FINGER_2"/>
    <property type="match status" value="1"/>
</dbReference>
<dbReference type="GO" id="GO:0043565">
    <property type="term" value="F:sequence-specific DNA binding"/>
    <property type="evidence" value="ECO:0007669"/>
    <property type="project" value="InterPro"/>
</dbReference>
<gene>
    <name evidence="15" type="ORF">K2173_024273</name>
</gene>
<evidence type="ECO:0000256" key="2">
    <source>
        <dbReference type="ARBA" id="ARBA00005694"/>
    </source>
</evidence>
<dbReference type="InterPro" id="IPR013088">
    <property type="entry name" value="Znf_NHR/GATA"/>
</dbReference>
<keyword evidence="4 12" id="KW-0863">Zinc-finger</keyword>
<dbReference type="Proteomes" id="UP001159364">
    <property type="component" value="Linkage Group LG09"/>
</dbReference>
<evidence type="ECO:0000256" key="12">
    <source>
        <dbReference type="PROSITE-ProRule" id="PRU00094"/>
    </source>
</evidence>
<dbReference type="PANTHER" id="PTHR45658:SF127">
    <property type="entry name" value="GATA TRANSCRIPTION FACTOR"/>
    <property type="match status" value="1"/>
</dbReference>
<evidence type="ECO:0000256" key="1">
    <source>
        <dbReference type="ARBA" id="ARBA00004123"/>
    </source>
</evidence>
<dbReference type="PIRSF" id="PIRSF016992">
    <property type="entry name" value="TF_GATA_plant"/>
    <property type="match status" value="1"/>
</dbReference>
<dbReference type="InterPro" id="IPR000679">
    <property type="entry name" value="Znf_GATA"/>
</dbReference>
<sequence length="324" mass="36043">MEAPEYFIGGYYGARAGECLPEKRGSDQKNSDHFRVDDLLDFPNEEDVIMSDGFFDNVSKNSINGNDSSTFTSNDSCNSSGSAAGNVGYQSFADSQFTSELCVPYDEMAELEWLSNFVEDSFSTDQNLQSTLHMLTGSKPATPDESSSEAHQEPVARNLNNPIFHSETPLPAKARSKRSRVAPGHWSTRLLHLSPTTQSSSKKQENPNSKMGSGLDAPIRKCLHCAAEKTPQWRTGPMGPKTLCNACGVRFKSGRLVPEYRPAASPTFTSTKHSNSHRKVLELRRQKEMHRAQQEHFLNQTSLFGVSNGGDDFLIHHHNFRHMI</sequence>
<dbReference type="GO" id="GO:0005634">
    <property type="term" value="C:nucleus"/>
    <property type="evidence" value="ECO:0007669"/>
    <property type="project" value="UniProtKB-SubCell"/>
</dbReference>
<dbReference type="EMBL" id="JAIWQS010000009">
    <property type="protein sequence ID" value="KAJ8755729.1"/>
    <property type="molecule type" value="Genomic_DNA"/>
</dbReference>
<keyword evidence="5" id="KW-0862">Zinc</keyword>
<keyword evidence="10 11" id="KW-0539">Nucleus</keyword>
<dbReference type="Pfam" id="PF00320">
    <property type="entry name" value="GATA"/>
    <property type="match status" value="1"/>
</dbReference>
<dbReference type="Gene3D" id="3.30.50.10">
    <property type="entry name" value="Erythroid Transcription Factor GATA-1, subunit A"/>
    <property type="match status" value="1"/>
</dbReference>
<organism evidence="15 16">
    <name type="scientific">Erythroxylum novogranatense</name>
    <dbReference type="NCBI Taxonomy" id="1862640"/>
    <lineage>
        <taxon>Eukaryota</taxon>
        <taxon>Viridiplantae</taxon>
        <taxon>Streptophyta</taxon>
        <taxon>Embryophyta</taxon>
        <taxon>Tracheophyta</taxon>
        <taxon>Spermatophyta</taxon>
        <taxon>Magnoliopsida</taxon>
        <taxon>eudicotyledons</taxon>
        <taxon>Gunneridae</taxon>
        <taxon>Pentapetalae</taxon>
        <taxon>rosids</taxon>
        <taxon>fabids</taxon>
        <taxon>Malpighiales</taxon>
        <taxon>Erythroxylaceae</taxon>
        <taxon>Erythroxylum</taxon>
    </lineage>
</organism>
<accession>A0AAV8SV48</accession>
<keyword evidence="16" id="KW-1185">Reference proteome</keyword>
<keyword evidence="7 11" id="KW-0238">DNA-binding</keyword>
<dbReference type="InterPro" id="IPR051140">
    <property type="entry name" value="GATA_TF"/>
</dbReference>
<comment type="subcellular location">
    <subcellularLocation>
        <location evidence="1 11">Nucleus</location>
    </subcellularLocation>
</comment>
<evidence type="ECO:0000256" key="9">
    <source>
        <dbReference type="ARBA" id="ARBA00023163"/>
    </source>
</evidence>
<dbReference type="InterPro" id="IPR016679">
    <property type="entry name" value="TF_GATA_pln"/>
</dbReference>
<evidence type="ECO:0000256" key="10">
    <source>
        <dbReference type="ARBA" id="ARBA00023242"/>
    </source>
</evidence>
<evidence type="ECO:0000256" key="13">
    <source>
        <dbReference type="SAM" id="MobiDB-lite"/>
    </source>
</evidence>
<feature type="compositionally biased region" description="Polar residues" evidence="13">
    <location>
        <begin position="194"/>
        <end position="211"/>
    </location>
</feature>
<dbReference type="GO" id="GO:0030154">
    <property type="term" value="P:cell differentiation"/>
    <property type="evidence" value="ECO:0007669"/>
    <property type="project" value="TreeGrafter"/>
</dbReference>
<evidence type="ECO:0000313" key="15">
    <source>
        <dbReference type="EMBL" id="KAJ8755729.1"/>
    </source>
</evidence>